<organism evidence="2 3">
    <name type="scientific">Manduca sexta</name>
    <name type="common">Tobacco hawkmoth</name>
    <name type="synonym">Tobacco hornworm</name>
    <dbReference type="NCBI Taxonomy" id="7130"/>
    <lineage>
        <taxon>Eukaryota</taxon>
        <taxon>Metazoa</taxon>
        <taxon>Ecdysozoa</taxon>
        <taxon>Arthropoda</taxon>
        <taxon>Hexapoda</taxon>
        <taxon>Insecta</taxon>
        <taxon>Pterygota</taxon>
        <taxon>Neoptera</taxon>
        <taxon>Endopterygota</taxon>
        <taxon>Lepidoptera</taxon>
        <taxon>Glossata</taxon>
        <taxon>Ditrysia</taxon>
        <taxon>Bombycoidea</taxon>
        <taxon>Sphingidae</taxon>
        <taxon>Sphinginae</taxon>
        <taxon>Sphingini</taxon>
        <taxon>Manduca</taxon>
    </lineage>
</organism>
<evidence type="ECO:0000313" key="3">
    <source>
        <dbReference type="Proteomes" id="UP000791440"/>
    </source>
</evidence>
<reference evidence="2" key="2">
    <citation type="submission" date="2020-12" db="EMBL/GenBank/DDBJ databases">
        <authorList>
            <person name="Kanost M."/>
        </authorList>
    </citation>
    <scope>NUCLEOTIDE SEQUENCE</scope>
</reference>
<protein>
    <submittedName>
        <fullName evidence="2">Uncharacterized protein</fullName>
    </submittedName>
</protein>
<reference evidence="2" key="1">
    <citation type="journal article" date="2016" name="Insect Biochem. Mol. Biol.">
        <title>Multifaceted biological insights from a draft genome sequence of the tobacco hornworm moth, Manduca sexta.</title>
        <authorList>
            <person name="Kanost M.R."/>
            <person name="Arrese E.L."/>
            <person name="Cao X."/>
            <person name="Chen Y.R."/>
            <person name="Chellapilla S."/>
            <person name="Goldsmith M.R."/>
            <person name="Grosse-Wilde E."/>
            <person name="Heckel D.G."/>
            <person name="Herndon N."/>
            <person name="Jiang H."/>
            <person name="Papanicolaou A."/>
            <person name="Qu J."/>
            <person name="Soulages J.L."/>
            <person name="Vogel H."/>
            <person name="Walters J."/>
            <person name="Waterhouse R.M."/>
            <person name="Ahn S.J."/>
            <person name="Almeida F.C."/>
            <person name="An C."/>
            <person name="Aqrawi P."/>
            <person name="Bretschneider A."/>
            <person name="Bryant W.B."/>
            <person name="Bucks S."/>
            <person name="Chao H."/>
            <person name="Chevignon G."/>
            <person name="Christen J.M."/>
            <person name="Clarke D.F."/>
            <person name="Dittmer N.T."/>
            <person name="Ferguson L.C.F."/>
            <person name="Garavelou S."/>
            <person name="Gordon K.H.J."/>
            <person name="Gunaratna R.T."/>
            <person name="Han Y."/>
            <person name="Hauser F."/>
            <person name="He Y."/>
            <person name="Heidel-Fischer H."/>
            <person name="Hirsh A."/>
            <person name="Hu Y."/>
            <person name="Jiang H."/>
            <person name="Kalra D."/>
            <person name="Klinner C."/>
            <person name="Konig C."/>
            <person name="Kovar C."/>
            <person name="Kroll A.R."/>
            <person name="Kuwar S.S."/>
            <person name="Lee S.L."/>
            <person name="Lehman R."/>
            <person name="Li K."/>
            <person name="Li Z."/>
            <person name="Liang H."/>
            <person name="Lovelace S."/>
            <person name="Lu Z."/>
            <person name="Mansfield J.H."/>
            <person name="McCulloch K.J."/>
            <person name="Mathew T."/>
            <person name="Morton B."/>
            <person name="Muzny D.M."/>
            <person name="Neunemann D."/>
            <person name="Ongeri F."/>
            <person name="Pauchet Y."/>
            <person name="Pu L.L."/>
            <person name="Pyrousis I."/>
            <person name="Rao X.J."/>
            <person name="Redding A."/>
            <person name="Roesel C."/>
            <person name="Sanchez-Gracia A."/>
            <person name="Schaack S."/>
            <person name="Shukla A."/>
            <person name="Tetreau G."/>
            <person name="Wang Y."/>
            <person name="Xiong G.H."/>
            <person name="Traut W."/>
            <person name="Walsh T.K."/>
            <person name="Worley K.C."/>
            <person name="Wu D."/>
            <person name="Wu W."/>
            <person name="Wu Y.Q."/>
            <person name="Zhang X."/>
            <person name="Zou Z."/>
            <person name="Zucker H."/>
            <person name="Briscoe A.D."/>
            <person name="Burmester T."/>
            <person name="Clem R.J."/>
            <person name="Feyereisen R."/>
            <person name="Grimmelikhuijzen C.J.P."/>
            <person name="Hamodrakas S.J."/>
            <person name="Hansson B.S."/>
            <person name="Huguet E."/>
            <person name="Jermiin L.S."/>
            <person name="Lan Q."/>
            <person name="Lehman H.K."/>
            <person name="Lorenzen M."/>
            <person name="Merzendorfer H."/>
            <person name="Michalopoulos I."/>
            <person name="Morton D.B."/>
            <person name="Muthukrishnan S."/>
            <person name="Oakeshott J.G."/>
            <person name="Palmer W."/>
            <person name="Park Y."/>
            <person name="Passarelli A.L."/>
            <person name="Rozas J."/>
            <person name="Schwartz L.M."/>
            <person name="Smith W."/>
            <person name="Southgate A."/>
            <person name="Vilcinskas A."/>
            <person name="Vogt R."/>
            <person name="Wang P."/>
            <person name="Werren J."/>
            <person name="Yu X.Q."/>
            <person name="Zhou J.J."/>
            <person name="Brown S.J."/>
            <person name="Scherer S.E."/>
            <person name="Richards S."/>
            <person name="Blissard G.W."/>
        </authorList>
    </citation>
    <scope>NUCLEOTIDE SEQUENCE</scope>
</reference>
<sequence length="227" mass="25067">MAELEAKLQSGGPGKDTVARVAEEFRTFRELMFEMLRLLRQQITECSHMIDGIEARHRRKALLFLGVPESGGENCNSIIIEKVNNTLGLKDISSAHVSSCHRIGTSSTGHHRPILVWFSHVDHRSAVWKAKSKFKGSSFSVREFLTKPRQAVFSKARQHFGMRAVWTQDGLVVLKTPDGTRVKITSSEELRPYTSKYPKSASSTVAIDGGGGRGGSAAISSNKSRKN</sequence>
<dbReference type="EMBL" id="JH668532">
    <property type="protein sequence ID" value="KAG6457042.1"/>
    <property type="molecule type" value="Genomic_DNA"/>
</dbReference>
<feature type="region of interest" description="Disordered" evidence="1">
    <location>
        <begin position="195"/>
        <end position="227"/>
    </location>
</feature>
<gene>
    <name evidence="2" type="ORF">O3G_MSEX010082</name>
</gene>
<keyword evidence="3" id="KW-1185">Reference proteome</keyword>
<evidence type="ECO:0000256" key="1">
    <source>
        <dbReference type="SAM" id="MobiDB-lite"/>
    </source>
</evidence>
<accession>A0A922CSS6</accession>
<dbReference type="AlphaFoldDB" id="A0A922CSS6"/>
<name>A0A922CSS6_MANSE</name>
<proteinExistence type="predicted"/>
<evidence type="ECO:0000313" key="2">
    <source>
        <dbReference type="EMBL" id="KAG6457042.1"/>
    </source>
</evidence>
<dbReference type="Proteomes" id="UP000791440">
    <property type="component" value="Unassembled WGS sequence"/>
</dbReference>
<feature type="compositionally biased region" description="Polar residues" evidence="1">
    <location>
        <begin position="218"/>
        <end position="227"/>
    </location>
</feature>
<comment type="caution">
    <text evidence="2">The sequence shown here is derived from an EMBL/GenBank/DDBJ whole genome shotgun (WGS) entry which is preliminary data.</text>
</comment>